<organism evidence="1 2">
    <name type="scientific">Thermococcus paralvinellae</name>
    <dbReference type="NCBI Taxonomy" id="582419"/>
    <lineage>
        <taxon>Archaea</taxon>
        <taxon>Methanobacteriati</taxon>
        <taxon>Methanobacteriota</taxon>
        <taxon>Thermococci</taxon>
        <taxon>Thermococcales</taxon>
        <taxon>Thermococcaceae</taxon>
        <taxon>Thermococcus</taxon>
    </lineage>
</organism>
<keyword evidence="1" id="KW-0687">Ribonucleoprotein</keyword>
<dbReference type="Proteomes" id="UP000653692">
    <property type="component" value="Unassembled WGS sequence"/>
</dbReference>
<gene>
    <name evidence="1" type="ORF">EYH24_01775</name>
</gene>
<dbReference type="EMBL" id="DQUR01000062">
    <property type="protein sequence ID" value="HIP88704.1"/>
    <property type="molecule type" value="Genomic_DNA"/>
</dbReference>
<protein>
    <submittedName>
        <fullName evidence="1">50S ribosomal protein L35ae</fullName>
    </submittedName>
</protein>
<accession>A0A833E3J9</accession>
<comment type="caution">
    <text evidence="1">The sequence shown here is derived from an EMBL/GenBank/DDBJ whole genome shotgun (WGS) entry which is preliminary data.</text>
</comment>
<evidence type="ECO:0000313" key="2">
    <source>
        <dbReference type="Proteomes" id="UP000653692"/>
    </source>
</evidence>
<proteinExistence type="predicted"/>
<dbReference type="AlphaFoldDB" id="A0A833E3J9"/>
<reference evidence="1" key="1">
    <citation type="journal article" date="2020" name="ISME J.">
        <title>Gammaproteobacteria mediating utilization of methyl-, sulfur- and petroleum organic compounds in deep ocean hydrothermal plumes.</title>
        <authorList>
            <person name="Zhou Z."/>
            <person name="Liu Y."/>
            <person name="Pan J."/>
            <person name="Cron B.R."/>
            <person name="Toner B.M."/>
            <person name="Anantharaman K."/>
            <person name="Breier J.A."/>
            <person name="Dick G.J."/>
            <person name="Li M."/>
        </authorList>
    </citation>
    <scope>NUCLEOTIDE SEQUENCE</scope>
    <source>
        <strain evidence="1">SZUA-1476</strain>
    </source>
</reference>
<name>A0A833E3J9_9EURY</name>
<feature type="non-terminal residue" evidence="1">
    <location>
        <position position="23"/>
    </location>
</feature>
<keyword evidence="1" id="KW-0689">Ribosomal protein</keyword>
<sequence length="23" mass="2764">MKGIVLSYVRSKENQHDHHMIIK</sequence>
<dbReference type="GO" id="GO:0005840">
    <property type="term" value="C:ribosome"/>
    <property type="evidence" value="ECO:0007669"/>
    <property type="project" value="UniProtKB-KW"/>
</dbReference>
<evidence type="ECO:0000313" key="1">
    <source>
        <dbReference type="EMBL" id="HIP88704.1"/>
    </source>
</evidence>